<evidence type="ECO:0000313" key="2">
    <source>
        <dbReference type="EMBL" id="ASD53802.1"/>
    </source>
</evidence>
<dbReference type="KEGG" id="vg:40084402"/>
<accession>A0A218MA40</accession>
<protein>
    <submittedName>
        <fullName evidence="2">Uncharacterized protein</fullName>
    </submittedName>
</protein>
<feature type="region of interest" description="Disordered" evidence="1">
    <location>
        <begin position="72"/>
        <end position="92"/>
    </location>
</feature>
<dbReference type="InterPro" id="IPR055630">
    <property type="entry name" value="DUF7206"/>
</dbReference>
<name>A0A218MA40_9CAUD</name>
<dbReference type="Pfam" id="PF23836">
    <property type="entry name" value="DUF7206"/>
    <property type="match status" value="1"/>
</dbReference>
<reference evidence="2 3" key="1">
    <citation type="submission" date="2017-05" db="EMBL/GenBank/DDBJ databases">
        <title>Complete genome sequence of Escherichia phage ST0.</title>
        <authorList>
            <person name="Liu X."/>
            <person name="Liu H."/>
            <person name="Li J."/>
        </authorList>
    </citation>
    <scope>NUCLEOTIDE SEQUENCE [LARGE SCALE GENOMIC DNA]</scope>
</reference>
<sequence length="92" mass="10108">MVSVLFEEQLMLTMLKKLFAVKPGEGMMPIPDTHEKSWEYIGDGMMEEVVRPKTKQVNASSSSDYNHSYVSSWPGDSGSSYSDCGSSSGSCE</sequence>
<dbReference type="GeneID" id="40084402"/>
<evidence type="ECO:0000256" key="1">
    <source>
        <dbReference type="SAM" id="MobiDB-lite"/>
    </source>
</evidence>
<dbReference type="Proteomes" id="UP000221260">
    <property type="component" value="Genome"/>
</dbReference>
<evidence type="ECO:0000313" key="3">
    <source>
        <dbReference type="Proteomes" id="UP000221260"/>
    </source>
</evidence>
<proteinExistence type="predicted"/>
<dbReference type="EMBL" id="MF044457">
    <property type="protein sequence ID" value="ASD53802.1"/>
    <property type="molecule type" value="Genomic_DNA"/>
</dbReference>
<organism evidence="2 3">
    <name type="scientific">Escherichia phage ST0</name>
    <dbReference type="NCBI Taxonomy" id="2005047"/>
    <lineage>
        <taxon>Viruses</taxon>
        <taxon>Duplodnaviria</taxon>
        <taxon>Heunggongvirae</taxon>
        <taxon>Uroviricota</taxon>
        <taxon>Caudoviricetes</taxon>
        <taxon>Pantevenvirales</taxon>
        <taxon>Straboviridae</taxon>
        <taxon>Tevenvirinae</taxon>
        <taxon>Mosigvirus</taxon>
        <taxon>Mosigvirus JS09</taxon>
    </lineage>
</organism>
<dbReference type="RefSeq" id="YP_009608380.1">
    <property type="nucleotide sequence ID" value="NC_041990.1"/>
</dbReference>